<dbReference type="Proteomes" id="UP000299102">
    <property type="component" value="Unassembled WGS sequence"/>
</dbReference>
<dbReference type="EMBL" id="BGZK01001824">
    <property type="protein sequence ID" value="GBP86911.1"/>
    <property type="molecule type" value="Genomic_DNA"/>
</dbReference>
<evidence type="ECO:0000313" key="2">
    <source>
        <dbReference type="Proteomes" id="UP000299102"/>
    </source>
</evidence>
<organism evidence="1 2">
    <name type="scientific">Eumeta variegata</name>
    <name type="common">Bagworm moth</name>
    <name type="synonym">Eumeta japonica</name>
    <dbReference type="NCBI Taxonomy" id="151549"/>
    <lineage>
        <taxon>Eukaryota</taxon>
        <taxon>Metazoa</taxon>
        <taxon>Ecdysozoa</taxon>
        <taxon>Arthropoda</taxon>
        <taxon>Hexapoda</taxon>
        <taxon>Insecta</taxon>
        <taxon>Pterygota</taxon>
        <taxon>Neoptera</taxon>
        <taxon>Endopterygota</taxon>
        <taxon>Lepidoptera</taxon>
        <taxon>Glossata</taxon>
        <taxon>Ditrysia</taxon>
        <taxon>Tineoidea</taxon>
        <taxon>Psychidae</taxon>
        <taxon>Oiketicinae</taxon>
        <taxon>Eumeta</taxon>
    </lineage>
</organism>
<keyword evidence="2" id="KW-1185">Reference proteome</keyword>
<dbReference type="AlphaFoldDB" id="A0A4C1ZDR1"/>
<reference evidence="1 2" key="1">
    <citation type="journal article" date="2019" name="Commun. Biol.">
        <title>The bagworm genome reveals a unique fibroin gene that provides high tensile strength.</title>
        <authorList>
            <person name="Kono N."/>
            <person name="Nakamura H."/>
            <person name="Ohtoshi R."/>
            <person name="Tomita M."/>
            <person name="Numata K."/>
            <person name="Arakawa K."/>
        </authorList>
    </citation>
    <scope>NUCLEOTIDE SEQUENCE [LARGE SCALE GENOMIC DNA]</scope>
</reference>
<name>A0A4C1ZDR1_EUMVA</name>
<protein>
    <submittedName>
        <fullName evidence="1">Uncharacterized protein</fullName>
    </submittedName>
</protein>
<gene>
    <name evidence="1" type="ORF">EVAR_103727_1</name>
</gene>
<sequence>MFTAGVNMFTADLKYRLDCTLRRVTRRYMREDYSGVCENSTYVSFEQSDFITERQLAIDICDEVDRTLPDGVESAEIEGRAIPDVFYALTEVKLSVEKFQWLKVSDLPIEKYIAALFFRVDL</sequence>
<accession>A0A4C1ZDR1</accession>
<comment type="caution">
    <text evidence="1">The sequence shown here is derived from an EMBL/GenBank/DDBJ whole genome shotgun (WGS) entry which is preliminary data.</text>
</comment>
<proteinExistence type="predicted"/>
<evidence type="ECO:0000313" key="1">
    <source>
        <dbReference type="EMBL" id="GBP86911.1"/>
    </source>
</evidence>